<accession>A0A974DJR0</accession>
<evidence type="ECO:0008006" key="7">
    <source>
        <dbReference type="Google" id="ProtNLM"/>
    </source>
</evidence>
<evidence type="ECO:0000313" key="5">
    <source>
        <dbReference type="EMBL" id="OCT92665.1"/>
    </source>
</evidence>
<evidence type="ECO:0000256" key="4">
    <source>
        <dbReference type="ARBA" id="ARBA00023212"/>
    </source>
</evidence>
<sequence>MLRLNGTTNRCAELADQWEGGRETNSNVGLALLVAMGTQPRSCSRRQVSRARVAPLDDVIPAAIGGEAMANASGNMSAVRETMDVLLEISRLLNTGLDMETLSICVRLCEQGINPEALSSVIKELRRASDTLKASESTAS</sequence>
<protein>
    <recommendedName>
        <fullName evidence="7">Mitotic-spindle organizing protein 1</fullName>
    </recommendedName>
</protein>
<dbReference type="InterPro" id="IPR022214">
    <property type="entry name" value="MZT1"/>
</dbReference>
<organism evidence="5 6">
    <name type="scientific">Xenopus laevis</name>
    <name type="common">African clawed frog</name>
    <dbReference type="NCBI Taxonomy" id="8355"/>
    <lineage>
        <taxon>Eukaryota</taxon>
        <taxon>Metazoa</taxon>
        <taxon>Chordata</taxon>
        <taxon>Craniata</taxon>
        <taxon>Vertebrata</taxon>
        <taxon>Euteleostomi</taxon>
        <taxon>Amphibia</taxon>
        <taxon>Batrachia</taxon>
        <taxon>Anura</taxon>
        <taxon>Pipoidea</taxon>
        <taxon>Pipidae</taxon>
        <taxon>Xenopodinae</taxon>
        <taxon>Xenopus</taxon>
        <taxon>Xenopus</taxon>
    </lineage>
</organism>
<gene>
    <name evidence="5" type="ORF">XELAEV_18015724mg</name>
</gene>
<keyword evidence="3" id="KW-0963">Cytoplasm</keyword>
<dbReference type="AlphaFoldDB" id="A0A974DJR0"/>
<dbReference type="PANTHER" id="PTHR28520:SF2">
    <property type="entry name" value="MITOTIC-SPINDLE ORGANIZING PROTEIN 1"/>
    <property type="match status" value="1"/>
</dbReference>
<comment type="similarity">
    <text evidence="2">Belongs to the MOZART1 family.</text>
</comment>
<dbReference type="Proteomes" id="UP000694892">
    <property type="component" value="Chromosome 2S"/>
</dbReference>
<dbReference type="GO" id="GO:0005813">
    <property type="term" value="C:centrosome"/>
    <property type="evidence" value="ECO:0007669"/>
    <property type="project" value="TreeGrafter"/>
</dbReference>
<dbReference type="GO" id="GO:0051415">
    <property type="term" value="P:microtubule nucleation by interphase microtubule organizing center"/>
    <property type="evidence" value="ECO:0007669"/>
    <property type="project" value="TreeGrafter"/>
</dbReference>
<reference evidence="6" key="1">
    <citation type="journal article" date="2016" name="Nature">
        <title>Genome evolution in the allotetraploid frog Xenopus laevis.</title>
        <authorList>
            <person name="Session A.M."/>
            <person name="Uno Y."/>
            <person name="Kwon T."/>
            <person name="Chapman J.A."/>
            <person name="Toyoda A."/>
            <person name="Takahashi S."/>
            <person name="Fukui A."/>
            <person name="Hikosaka A."/>
            <person name="Suzuki A."/>
            <person name="Kondo M."/>
            <person name="van Heeringen S.J."/>
            <person name="Quigley I."/>
            <person name="Heinz S."/>
            <person name="Ogino H."/>
            <person name="Ochi H."/>
            <person name="Hellsten U."/>
            <person name="Lyons J.B."/>
            <person name="Simakov O."/>
            <person name="Putnam N."/>
            <person name="Stites J."/>
            <person name="Kuroki Y."/>
            <person name="Tanaka T."/>
            <person name="Michiue T."/>
            <person name="Watanabe M."/>
            <person name="Bogdanovic O."/>
            <person name="Lister R."/>
            <person name="Georgiou G."/>
            <person name="Paranjpe S.S."/>
            <person name="van Kruijsbergen I."/>
            <person name="Shu S."/>
            <person name="Carlson J."/>
            <person name="Kinoshita T."/>
            <person name="Ohta Y."/>
            <person name="Mawaribuchi S."/>
            <person name="Jenkins J."/>
            <person name="Grimwood J."/>
            <person name="Schmutz J."/>
            <person name="Mitros T."/>
            <person name="Mozaffari S.V."/>
            <person name="Suzuki Y."/>
            <person name="Haramoto Y."/>
            <person name="Yamamoto T.S."/>
            <person name="Takagi C."/>
            <person name="Heald R."/>
            <person name="Miller K."/>
            <person name="Haudenschild C."/>
            <person name="Kitzman J."/>
            <person name="Nakayama T."/>
            <person name="Izutsu Y."/>
            <person name="Robert J."/>
            <person name="Fortriede J."/>
            <person name="Burns K."/>
            <person name="Lotay V."/>
            <person name="Karimi K."/>
            <person name="Yasuoka Y."/>
            <person name="Dichmann D.S."/>
            <person name="Flajnik M.F."/>
            <person name="Houston D.W."/>
            <person name="Shendure J."/>
            <person name="DuPasquier L."/>
            <person name="Vize P.D."/>
            <person name="Zorn A.M."/>
            <person name="Ito M."/>
            <person name="Marcotte E.M."/>
            <person name="Wallingford J.B."/>
            <person name="Ito Y."/>
            <person name="Asashima M."/>
            <person name="Ueno N."/>
            <person name="Matsuda Y."/>
            <person name="Veenstra G.J."/>
            <person name="Fujiyama A."/>
            <person name="Harland R.M."/>
            <person name="Taira M."/>
            <person name="Rokhsar D.S."/>
        </authorList>
    </citation>
    <scope>NUCLEOTIDE SEQUENCE [LARGE SCALE GENOMIC DNA]</scope>
    <source>
        <strain evidence="6">J</strain>
    </source>
</reference>
<dbReference type="Pfam" id="PF12554">
    <property type="entry name" value="MOZART1"/>
    <property type="match status" value="1"/>
</dbReference>
<evidence type="ECO:0000256" key="2">
    <source>
        <dbReference type="ARBA" id="ARBA00011015"/>
    </source>
</evidence>
<dbReference type="GO" id="GO:0033566">
    <property type="term" value="P:gamma-tubulin complex localization"/>
    <property type="evidence" value="ECO:0007669"/>
    <property type="project" value="InterPro"/>
</dbReference>
<dbReference type="GO" id="GO:0031021">
    <property type="term" value="C:interphase microtubule organizing center"/>
    <property type="evidence" value="ECO:0007669"/>
    <property type="project" value="TreeGrafter"/>
</dbReference>
<dbReference type="PANTHER" id="PTHR28520">
    <property type="entry name" value="MITOTIC-SPINDLE ORGANIZING PROTEIN 1"/>
    <property type="match status" value="1"/>
</dbReference>
<evidence type="ECO:0000256" key="3">
    <source>
        <dbReference type="ARBA" id="ARBA00022490"/>
    </source>
</evidence>
<dbReference type="GO" id="GO:0090307">
    <property type="term" value="P:mitotic spindle assembly"/>
    <property type="evidence" value="ECO:0007669"/>
    <property type="project" value="TreeGrafter"/>
</dbReference>
<proteinExistence type="inferred from homology"/>
<evidence type="ECO:0000313" key="6">
    <source>
        <dbReference type="Proteomes" id="UP000694892"/>
    </source>
</evidence>
<dbReference type="EMBL" id="CM004469">
    <property type="protein sequence ID" value="OCT92665.1"/>
    <property type="molecule type" value="Genomic_DNA"/>
</dbReference>
<evidence type="ECO:0000256" key="1">
    <source>
        <dbReference type="ARBA" id="ARBA00004267"/>
    </source>
</evidence>
<comment type="subcellular location">
    <subcellularLocation>
        <location evidence="1">Cytoplasm</location>
        <location evidence="1">Cytoskeleton</location>
        <location evidence="1">Microtubule organizing center</location>
    </subcellularLocation>
</comment>
<dbReference type="GO" id="GO:0005819">
    <property type="term" value="C:spindle"/>
    <property type="evidence" value="ECO:0007669"/>
    <property type="project" value="TreeGrafter"/>
</dbReference>
<keyword evidence="4" id="KW-0206">Cytoskeleton</keyword>
<name>A0A974DJR0_XENLA</name>
<dbReference type="GO" id="GO:0000931">
    <property type="term" value="C:gamma-tubulin ring complex"/>
    <property type="evidence" value="ECO:0007669"/>
    <property type="project" value="InterPro"/>
</dbReference>